<dbReference type="SUPFAM" id="SSF55469">
    <property type="entry name" value="FMN-dependent nitroreductase-like"/>
    <property type="match status" value="1"/>
</dbReference>
<dbReference type="AlphaFoldDB" id="A0A0F4LHV2"/>
<gene>
    <name evidence="4" type="ORF">JF74_02010</name>
</gene>
<reference evidence="4 5" key="1">
    <citation type="submission" date="2015-01" db="EMBL/GenBank/DDBJ databases">
        <title>Comparative genomics of the lactic acid bacteria isolated from the honey bee gut.</title>
        <authorList>
            <person name="Ellegaard K.M."/>
            <person name="Tamarit D."/>
            <person name="Javelind E."/>
            <person name="Olofsson T."/>
            <person name="Andersson S.G."/>
            <person name="Vasquez A."/>
        </authorList>
    </citation>
    <scope>NUCLEOTIDE SEQUENCE [LARGE SCALE GENOMIC DNA]</scope>
    <source>
        <strain evidence="4 5">Hma8</strain>
    </source>
</reference>
<dbReference type="Proteomes" id="UP000033531">
    <property type="component" value="Unassembled WGS sequence"/>
</dbReference>
<dbReference type="STRING" id="1218507.JF74_02010"/>
<dbReference type="PANTHER" id="PTHR43673:SF10">
    <property type="entry name" value="NADH DEHYDROGENASE_NAD(P)H NITROREDUCTASE XCC3605-RELATED"/>
    <property type="match status" value="1"/>
</dbReference>
<dbReference type="CDD" id="cd02137">
    <property type="entry name" value="MhqN-like"/>
    <property type="match status" value="1"/>
</dbReference>
<sequence length="213" mass="24676">MRNNDFNDVVQNRHSVRHFDKSVKIPRSEFKEMFEETITAPSGCNLQGWHFEVADTPETIAKVKKYMLRFNDSQMDSCAAVVQVFADVYAYKKYRENWTKEYETGNITKEKLDEVLRTFLPSYENGTYYSCAIDSIRSCSLAAMQFMLVARNHGYDTNPIAGYDESKIARTFNLEPKRYLPVMAIVIGKSNETEETMAKTTRYPAESVYHFAE</sequence>
<dbReference type="OrthoDB" id="9782629at2"/>
<evidence type="ECO:0000256" key="2">
    <source>
        <dbReference type="ARBA" id="ARBA00023002"/>
    </source>
</evidence>
<evidence type="ECO:0000313" key="4">
    <source>
        <dbReference type="EMBL" id="KJY58165.1"/>
    </source>
</evidence>
<name>A0A0F4LHV2_9LACO</name>
<dbReference type="InterPro" id="IPR000415">
    <property type="entry name" value="Nitroreductase-like"/>
</dbReference>
<evidence type="ECO:0000313" key="5">
    <source>
        <dbReference type="Proteomes" id="UP000033531"/>
    </source>
</evidence>
<dbReference type="RefSeq" id="WP_046324155.1">
    <property type="nucleotide sequence ID" value="NZ_JBHTMT010000011.1"/>
</dbReference>
<evidence type="ECO:0000256" key="1">
    <source>
        <dbReference type="ARBA" id="ARBA00007118"/>
    </source>
</evidence>
<comment type="caution">
    <text evidence="4">The sequence shown here is derived from an EMBL/GenBank/DDBJ whole genome shotgun (WGS) entry which is preliminary data.</text>
</comment>
<dbReference type="InterPro" id="IPR029479">
    <property type="entry name" value="Nitroreductase"/>
</dbReference>
<evidence type="ECO:0000259" key="3">
    <source>
        <dbReference type="Pfam" id="PF00881"/>
    </source>
</evidence>
<keyword evidence="2" id="KW-0560">Oxidoreductase</keyword>
<comment type="similarity">
    <text evidence="1">Belongs to the nitroreductase family.</text>
</comment>
<dbReference type="GO" id="GO:0016491">
    <property type="term" value="F:oxidoreductase activity"/>
    <property type="evidence" value="ECO:0007669"/>
    <property type="project" value="UniProtKB-KW"/>
</dbReference>
<protein>
    <recommendedName>
        <fullName evidence="3">Nitroreductase domain-containing protein</fullName>
    </recommendedName>
</protein>
<dbReference type="PATRIC" id="fig|1218507.3.peg.362"/>
<proteinExistence type="inferred from homology"/>
<dbReference type="PANTHER" id="PTHR43673">
    <property type="entry name" value="NAD(P)H NITROREDUCTASE YDGI-RELATED"/>
    <property type="match status" value="1"/>
</dbReference>
<dbReference type="EMBL" id="JXLI01000005">
    <property type="protein sequence ID" value="KJY58165.1"/>
    <property type="molecule type" value="Genomic_DNA"/>
</dbReference>
<accession>A0A0F4LHV2</accession>
<feature type="domain" description="Nitroreductase" evidence="3">
    <location>
        <begin position="11"/>
        <end position="189"/>
    </location>
</feature>
<dbReference type="HOGENOM" id="CLU_070764_4_5_9"/>
<organism evidence="4 5">
    <name type="scientific">Lactobacillus melliventris</name>
    <dbReference type="NCBI Taxonomy" id="1218507"/>
    <lineage>
        <taxon>Bacteria</taxon>
        <taxon>Bacillati</taxon>
        <taxon>Bacillota</taxon>
        <taxon>Bacilli</taxon>
        <taxon>Lactobacillales</taxon>
        <taxon>Lactobacillaceae</taxon>
        <taxon>Lactobacillus</taxon>
    </lineage>
</organism>
<dbReference type="Gene3D" id="3.40.109.10">
    <property type="entry name" value="NADH Oxidase"/>
    <property type="match status" value="1"/>
</dbReference>
<dbReference type="Pfam" id="PF00881">
    <property type="entry name" value="Nitroreductase"/>
    <property type="match status" value="1"/>
</dbReference>